<evidence type="ECO:0000313" key="1">
    <source>
        <dbReference type="EMBL" id="JAT28913.1"/>
    </source>
</evidence>
<name>A0A1B6LYY9_9HEMI</name>
<feature type="non-terminal residue" evidence="1">
    <location>
        <position position="180"/>
    </location>
</feature>
<sequence length="180" mass="19631">ILGVYRPPNPSAEALDQAFNVISDAIDSISSLNSVKLLLGDVNIDRLKLSKGKQAFDEILAGVNKTRIPLPATRITPVSATSIDAVCSNLNVNKIKEEVLQTGLSDHTGQLTTINLPISTNSSTTSTRRHFNSENLMKLKALLVEESWNRVVMTLDVDEAYGQFSNILATALNHSYPLKK</sequence>
<feature type="non-terminal residue" evidence="1">
    <location>
        <position position="1"/>
    </location>
</feature>
<proteinExistence type="predicted"/>
<gene>
    <name evidence="1" type="ORF">g.631</name>
</gene>
<dbReference type="EMBL" id="GEBQ01011064">
    <property type="protein sequence ID" value="JAT28913.1"/>
    <property type="molecule type" value="Transcribed_RNA"/>
</dbReference>
<accession>A0A1B6LYY9</accession>
<dbReference type="AlphaFoldDB" id="A0A1B6LYY9"/>
<protein>
    <recommendedName>
        <fullName evidence="2">Endonuclease/exonuclease/phosphatase domain-containing protein</fullName>
    </recommendedName>
</protein>
<organism evidence="1">
    <name type="scientific">Graphocephala atropunctata</name>
    <dbReference type="NCBI Taxonomy" id="36148"/>
    <lineage>
        <taxon>Eukaryota</taxon>
        <taxon>Metazoa</taxon>
        <taxon>Ecdysozoa</taxon>
        <taxon>Arthropoda</taxon>
        <taxon>Hexapoda</taxon>
        <taxon>Insecta</taxon>
        <taxon>Pterygota</taxon>
        <taxon>Neoptera</taxon>
        <taxon>Paraneoptera</taxon>
        <taxon>Hemiptera</taxon>
        <taxon>Auchenorrhyncha</taxon>
        <taxon>Membracoidea</taxon>
        <taxon>Cicadellidae</taxon>
        <taxon>Cicadellinae</taxon>
        <taxon>Cicadellini</taxon>
        <taxon>Graphocephala</taxon>
    </lineage>
</organism>
<evidence type="ECO:0008006" key="2">
    <source>
        <dbReference type="Google" id="ProtNLM"/>
    </source>
</evidence>
<reference evidence="1" key="1">
    <citation type="submission" date="2015-11" db="EMBL/GenBank/DDBJ databases">
        <title>De novo transcriptome assembly of four potential Pierce s Disease insect vectors from Arizona vineyards.</title>
        <authorList>
            <person name="Tassone E.E."/>
        </authorList>
    </citation>
    <scope>NUCLEOTIDE SEQUENCE</scope>
</reference>